<feature type="region of interest" description="Disordered" evidence="1">
    <location>
        <begin position="45"/>
        <end position="89"/>
    </location>
</feature>
<organism evidence="2 3">
    <name type="scientific">Penicillium oxalicum (strain 114-2 / CGMCC 5302)</name>
    <name type="common">Penicillium decumbens</name>
    <dbReference type="NCBI Taxonomy" id="933388"/>
    <lineage>
        <taxon>Eukaryota</taxon>
        <taxon>Fungi</taxon>
        <taxon>Dikarya</taxon>
        <taxon>Ascomycota</taxon>
        <taxon>Pezizomycotina</taxon>
        <taxon>Eurotiomycetes</taxon>
        <taxon>Eurotiomycetidae</taxon>
        <taxon>Eurotiales</taxon>
        <taxon>Aspergillaceae</taxon>
        <taxon>Penicillium</taxon>
    </lineage>
</organism>
<protein>
    <submittedName>
        <fullName evidence="2">Uncharacterized protein</fullName>
    </submittedName>
</protein>
<sequence>MGPRSRFRQNIASLIVQYLRKRYHERGSINWHQLLIDLQVYKARKQPGGETTRIGKSISGRKKREREKTHEREKKPSGHMTAAGPSKHLERANSLNMSEDDEDETRIVVEVVGERAKRGLCIDEVISDEEGTDVDGDSERDDRVYVGIEAKST</sequence>
<proteinExistence type="predicted"/>
<reference evidence="2 3" key="1">
    <citation type="journal article" date="2013" name="PLoS ONE">
        <title>Genomic and secretomic analyses reveal unique features of the lignocellulolytic enzyme system of Penicillium decumbens.</title>
        <authorList>
            <person name="Liu G."/>
            <person name="Zhang L."/>
            <person name="Wei X."/>
            <person name="Zou G."/>
            <person name="Qin Y."/>
            <person name="Ma L."/>
            <person name="Li J."/>
            <person name="Zheng H."/>
            <person name="Wang S."/>
            <person name="Wang C."/>
            <person name="Xun L."/>
            <person name="Zhao G.-P."/>
            <person name="Zhou Z."/>
            <person name="Qu Y."/>
        </authorList>
    </citation>
    <scope>NUCLEOTIDE SEQUENCE [LARGE SCALE GENOMIC DNA]</scope>
    <source>
        <strain evidence="3">114-2 / CGMCC 5302</strain>
    </source>
</reference>
<dbReference type="HOGENOM" id="CLU_1713927_0_0_1"/>
<evidence type="ECO:0000313" key="2">
    <source>
        <dbReference type="EMBL" id="EPS31637.1"/>
    </source>
</evidence>
<dbReference type="EMBL" id="KB644413">
    <property type="protein sequence ID" value="EPS31637.1"/>
    <property type="molecule type" value="Genomic_DNA"/>
</dbReference>
<accession>S8BA06</accession>
<dbReference type="AlphaFoldDB" id="S8BA06"/>
<evidence type="ECO:0000313" key="3">
    <source>
        <dbReference type="Proteomes" id="UP000019376"/>
    </source>
</evidence>
<dbReference type="Proteomes" id="UP000019376">
    <property type="component" value="Unassembled WGS sequence"/>
</dbReference>
<feature type="compositionally biased region" description="Basic and acidic residues" evidence="1">
    <location>
        <begin position="66"/>
        <end position="76"/>
    </location>
</feature>
<keyword evidence="3" id="KW-1185">Reference proteome</keyword>
<name>S8BA06_PENO1</name>
<gene>
    <name evidence="2" type="ORF">PDE_06592</name>
</gene>
<evidence type="ECO:0000256" key="1">
    <source>
        <dbReference type="SAM" id="MobiDB-lite"/>
    </source>
</evidence>